<dbReference type="Proteomes" id="UP000015104">
    <property type="component" value="Unassembled WGS sequence"/>
</dbReference>
<dbReference type="GO" id="GO:0005576">
    <property type="term" value="C:extracellular region"/>
    <property type="evidence" value="ECO:0007669"/>
    <property type="project" value="TreeGrafter"/>
</dbReference>
<evidence type="ECO:0000313" key="3">
    <source>
        <dbReference type="Proteomes" id="UP000015104"/>
    </source>
</evidence>
<protein>
    <recommendedName>
        <fullName evidence="1">GH18 domain-containing protein</fullName>
    </recommendedName>
</protein>
<organism evidence="2 3">
    <name type="scientific">Tetranychus urticae</name>
    <name type="common">Two-spotted spider mite</name>
    <dbReference type="NCBI Taxonomy" id="32264"/>
    <lineage>
        <taxon>Eukaryota</taxon>
        <taxon>Metazoa</taxon>
        <taxon>Ecdysozoa</taxon>
        <taxon>Arthropoda</taxon>
        <taxon>Chelicerata</taxon>
        <taxon>Arachnida</taxon>
        <taxon>Acari</taxon>
        <taxon>Acariformes</taxon>
        <taxon>Trombidiformes</taxon>
        <taxon>Prostigmata</taxon>
        <taxon>Eleutherengona</taxon>
        <taxon>Raphignathae</taxon>
        <taxon>Tetranychoidea</taxon>
        <taxon>Tetranychidae</taxon>
        <taxon>Tetranychus</taxon>
    </lineage>
</organism>
<dbReference type="InterPro" id="IPR050314">
    <property type="entry name" value="Glycosyl_Hydrlase_18"/>
</dbReference>
<name>T1KLW7_TETUR</name>
<dbReference type="Pfam" id="PF00704">
    <property type="entry name" value="Glyco_hydro_18"/>
    <property type="match status" value="1"/>
</dbReference>
<dbReference type="GO" id="GO:0004568">
    <property type="term" value="F:chitinase activity"/>
    <property type="evidence" value="ECO:0007669"/>
    <property type="project" value="TreeGrafter"/>
</dbReference>
<dbReference type="STRING" id="32264.T1KLW7"/>
<evidence type="ECO:0000313" key="2">
    <source>
        <dbReference type="EnsemblMetazoa" id="tetur14g03940.1"/>
    </source>
</evidence>
<keyword evidence="3" id="KW-1185">Reference proteome</keyword>
<dbReference type="Gene3D" id="3.20.20.80">
    <property type="entry name" value="Glycosidases"/>
    <property type="match status" value="1"/>
</dbReference>
<dbReference type="GO" id="GO:0005975">
    <property type="term" value="P:carbohydrate metabolic process"/>
    <property type="evidence" value="ECO:0007669"/>
    <property type="project" value="InterPro"/>
</dbReference>
<dbReference type="GO" id="GO:0006032">
    <property type="term" value="P:chitin catabolic process"/>
    <property type="evidence" value="ECO:0007669"/>
    <property type="project" value="TreeGrafter"/>
</dbReference>
<dbReference type="InterPro" id="IPR017853">
    <property type="entry name" value="GH"/>
</dbReference>
<dbReference type="HOGENOM" id="CLU_1005855_0_0_1"/>
<reference evidence="2" key="2">
    <citation type="submission" date="2015-06" db="UniProtKB">
        <authorList>
            <consortium name="EnsemblMetazoa"/>
        </authorList>
    </citation>
    <scope>IDENTIFICATION</scope>
</reference>
<dbReference type="EMBL" id="CAEY01000212">
    <property type="status" value="NOT_ANNOTATED_CDS"/>
    <property type="molecule type" value="Genomic_DNA"/>
</dbReference>
<proteinExistence type="predicted"/>
<accession>T1KLW7</accession>
<dbReference type="InterPro" id="IPR011583">
    <property type="entry name" value="Chitinase_II/V-like_cat"/>
</dbReference>
<dbReference type="InterPro" id="IPR001223">
    <property type="entry name" value="Glyco_hydro18_cat"/>
</dbReference>
<reference evidence="3" key="1">
    <citation type="submission" date="2011-08" db="EMBL/GenBank/DDBJ databases">
        <authorList>
            <person name="Rombauts S."/>
        </authorList>
    </citation>
    <scope>NUCLEOTIDE SEQUENCE</scope>
    <source>
        <strain evidence="3">London</strain>
    </source>
</reference>
<sequence>MNRNSPICFYSFRAHELRKVFKVLDSKNEWMQYSGDQKGCIHQDMYSLGSSLQFRAQRTGYRFKKSNRSDKPTYLDLNHIFKVLINVCQKSSNGGGSMVQDAAEVSNKIVCYLFTWAIYRTHPMNYEIDDVPGDLCTHLVYAYLGLDEKTNEIKFPDKYFDYNECASDDMTCQNKSSSESHSLNRRFEKFADLRAKWPNLKIMVSVGGWLENGAKYSLMISEKESRQKFISSVMSFLSQYKLDGLDLDWKYPGVPWRGGELSDVTNFSHLLKWNPRS</sequence>
<dbReference type="EnsemblMetazoa" id="tetur14g03940.1">
    <property type="protein sequence ID" value="tetur14g03940.1"/>
    <property type="gene ID" value="tetur14g03940"/>
</dbReference>
<dbReference type="PANTHER" id="PTHR11177">
    <property type="entry name" value="CHITINASE"/>
    <property type="match status" value="1"/>
</dbReference>
<dbReference type="eggNOG" id="KOG2806">
    <property type="taxonomic scope" value="Eukaryota"/>
</dbReference>
<feature type="domain" description="GH18" evidence="1">
    <location>
        <begin position="107"/>
        <end position="277"/>
    </location>
</feature>
<dbReference type="PANTHER" id="PTHR11177:SF144">
    <property type="entry name" value="CHITINASE 5"/>
    <property type="match status" value="1"/>
</dbReference>
<dbReference type="SUPFAM" id="SSF51445">
    <property type="entry name" value="(Trans)glycosidases"/>
    <property type="match status" value="1"/>
</dbReference>
<dbReference type="SMART" id="SM00636">
    <property type="entry name" value="Glyco_18"/>
    <property type="match status" value="1"/>
</dbReference>
<evidence type="ECO:0000259" key="1">
    <source>
        <dbReference type="PROSITE" id="PS51910"/>
    </source>
</evidence>
<dbReference type="AlphaFoldDB" id="T1KLW7"/>
<dbReference type="GO" id="GO:0008061">
    <property type="term" value="F:chitin binding"/>
    <property type="evidence" value="ECO:0007669"/>
    <property type="project" value="InterPro"/>
</dbReference>
<dbReference type="PROSITE" id="PS51910">
    <property type="entry name" value="GH18_2"/>
    <property type="match status" value="1"/>
</dbReference>